<name>A0ABV8QC29_9GAMM</name>
<dbReference type="EMBL" id="JBHSDI010000001">
    <property type="protein sequence ID" value="MFC4257850.1"/>
    <property type="molecule type" value="Genomic_DNA"/>
</dbReference>
<dbReference type="CDD" id="cd14659">
    <property type="entry name" value="Imelysin-like_IPPA"/>
    <property type="match status" value="1"/>
</dbReference>
<comment type="caution">
    <text evidence="5">The sequence shown here is derived from an EMBL/GenBank/DDBJ whole genome shotgun (WGS) entry which is preliminary data.</text>
</comment>
<reference evidence="6" key="1">
    <citation type="journal article" date="2019" name="Int. J. Syst. Evol. Microbiol.">
        <title>The Global Catalogue of Microorganisms (GCM) 10K type strain sequencing project: providing services to taxonomists for standard genome sequencing and annotation.</title>
        <authorList>
            <consortium name="The Broad Institute Genomics Platform"/>
            <consortium name="The Broad Institute Genome Sequencing Center for Infectious Disease"/>
            <person name="Wu L."/>
            <person name="Ma J."/>
        </authorList>
    </citation>
    <scope>NUCLEOTIDE SEQUENCE [LARGE SCALE GENOMIC DNA]</scope>
    <source>
        <strain evidence="6">CECT 7297</strain>
    </source>
</reference>
<dbReference type="Gene3D" id="1.20.1420.20">
    <property type="entry name" value="M75 peptidase, HXXE motif"/>
    <property type="match status" value="1"/>
</dbReference>
<dbReference type="Pfam" id="PF09375">
    <property type="entry name" value="Peptidase_M75"/>
    <property type="match status" value="1"/>
</dbReference>
<accession>A0ABV8QC29</accession>
<evidence type="ECO:0000313" key="6">
    <source>
        <dbReference type="Proteomes" id="UP001595798"/>
    </source>
</evidence>
<evidence type="ECO:0000256" key="3">
    <source>
        <dbReference type="SAM" id="SignalP"/>
    </source>
</evidence>
<keyword evidence="2 3" id="KW-0732">Signal</keyword>
<proteinExistence type="predicted"/>
<evidence type="ECO:0000259" key="4">
    <source>
        <dbReference type="Pfam" id="PF09375"/>
    </source>
</evidence>
<keyword evidence="6" id="KW-1185">Reference proteome</keyword>
<dbReference type="Proteomes" id="UP001595798">
    <property type="component" value="Unassembled WGS sequence"/>
</dbReference>
<organism evidence="5 6">
    <name type="scientific">Marinobacter lacisalsi</name>
    <dbReference type="NCBI Taxonomy" id="475979"/>
    <lineage>
        <taxon>Bacteria</taxon>
        <taxon>Pseudomonadati</taxon>
        <taxon>Pseudomonadota</taxon>
        <taxon>Gammaproteobacteria</taxon>
        <taxon>Pseudomonadales</taxon>
        <taxon>Marinobacteraceae</taxon>
        <taxon>Marinobacter</taxon>
    </lineage>
</organism>
<dbReference type="InterPro" id="IPR038352">
    <property type="entry name" value="Imelysin_sf"/>
</dbReference>
<dbReference type="InterPro" id="IPR018976">
    <property type="entry name" value="Imelysin-like"/>
</dbReference>
<sequence>MRLTPLLPILAVVTSVLAVPPALAEGDGPLPLWHAGIEQGYQQLAEATADLETSARRYCQTPSDSARSRLDDQWRTAFDAWQAVRFVDFGPVEQNTLGWQFQFWPDPKNLVARKAGYYLGMEEPVSAADVDEAGVAVQGFPMVEYLLFDSRIKEGDRGLPSDQACSLLTAVSAHLAENAEGLSSAWTTLERPYRTNEQYRGATVESGMAALSLLEERRLGGPMGLRGGGKRSVYGADAWRSGHSLAAIRASLQGLYDFYLPGLESALRQAGNPTLASRIRSQFEETLARFDNLPDAMAPLLSDERFGELQGLYADLSQLATLVNDQAGTALDVVRGFNSSDGD</sequence>
<evidence type="ECO:0000256" key="1">
    <source>
        <dbReference type="ARBA" id="ARBA00004196"/>
    </source>
</evidence>
<comment type="subcellular location">
    <subcellularLocation>
        <location evidence="1">Cell envelope</location>
    </subcellularLocation>
</comment>
<evidence type="ECO:0000256" key="2">
    <source>
        <dbReference type="ARBA" id="ARBA00022729"/>
    </source>
</evidence>
<feature type="domain" description="Imelysin-like" evidence="4">
    <location>
        <begin position="39"/>
        <end position="322"/>
    </location>
</feature>
<protein>
    <submittedName>
        <fullName evidence="5">Imelysin family protein</fullName>
    </submittedName>
</protein>
<dbReference type="InterPro" id="IPR034984">
    <property type="entry name" value="Imelysin-like_IPPA"/>
</dbReference>
<evidence type="ECO:0000313" key="5">
    <source>
        <dbReference type="EMBL" id="MFC4257850.1"/>
    </source>
</evidence>
<gene>
    <name evidence="5" type="ORF">ACFOZ5_02255</name>
</gene>
<feature type="chain" id="PRO_5045849143" evidence="3">
    <location>
        <begin position="25"/>
        <end position="343"/>
    </location>
</feature>
<feature type="signal peptide" evidence="3">
    <location>
        <begin position="1"/>
        <end position="24"/>
    </location>
</feature>
<dbReference type="RefSeq" id="WP_379885110.1">
    <property type="nucleotide sequence ID" value="NZ_JBHSDI010000001.1"/>
</dbReference>